<accession>A0A5M3PXM0</accession>
<dbReference type="EMBL" id="BGZI01000005">
    <property type="protein sequence ID" value="GBO87613.1"/>
    <property type="molecule type" value="Genomic_DNA"/>
</dbReference>
<name>A0A5M3PXM0_9GAMM</name>
<dbReference type="AlphaFoldDB" id="A0A5M3PXM0"/>
<organism evidence="1 2">
    <name type="scientific">Marinobacter salsuginis</name>
    <dbReference type="NCBI Taxonomy" id="418719"/>
    <lineage>
        <taxon>Bacteria</taxon>
        <taxon>Pseudomonadati</taxon>
        <taxon>Pseudomonadota</taxon>
        <taxon>Gammaproteobacteria</taxon>
        <taxon>Pseudomonadales</taxon>
        <taxon>Marinobacteraceae</taxon>
        <taxon>Marinobacter</taxon>
    </lineage>
</organism>
<evidence type="ECO:0000313" key="2">
    <source>
        <dbReference type="Proteomes" id="UP000387223"/>
    </source>
</evidence>
<evidence type="ECO:0000313" key="1">
    <source>
        <dbReference type="EMBL" id="GBO87613.1"/>
    </source>
</evidence>
<gene>
    <name evidence="1" type="ORF">MSSD14B_12810</name>
</gene>
<protein>
    <submittedName>
        <fullName evidence="1">Uncharacterized protein</fullName>
    </submittedName>
</protein>
<proteinExistence type="predicted"/>
<reference evidence="1 2" key="1">
    <citation type="journal article" date="2019" name="J. Gen. Appl. Microbiol.">
        <title>Aerobic degradation of cis-dichloroethene by the marine bacterium Marinobacter salsuginis strain 5N-3.</title>
        <authorList>
            <person name="Inoue Y."/>
            <person name="Fukunaga Y."/>
            <person name="Katsumata H."/>
            <person name="Ohji S."/>
            <person name="Hosoyama A."/>
            <person name="Mori K."/>
            <person name="Ando K."/>
        </authorList>
    </citation>
    <scope>NUCLEOTIDE SEQUENCE [LARGE SCALE GENOMIC DNA]</scope>
    <source>
        <strain evidence="1 2">NBRC 109114</strain>
    </source>
</reference>
<dbReference type="Proteomes" id="UP000387223">
    <property type="component" value="Unassembled WGS sequence"/>
</dbReference>
<comment type="caution">
    <text evidence="1">The sequence shown here is derived from an EMBL/GenBank/DDBJ whole genome shotgun (WGS) entry which is preliminary data.</text>
</comment>
<sequence length="61" mass="6862">MDSTGCAARRPTIPESSRFFIVSPQYLFAFVSSFGALSWQPDHMTWVEYAVDGALKCHYGQ</sequence>